<evidence type="ECO:0000313" key="2">
    <source>
        <dbReference type="Proteomes" id="UP000067626"/>
    </source>
</evidence>
<dbReference type="EMBL" id="CP012159">
    <property type="protein sequence ID" value="AKT39368.1"/>
    <property type="molecule type" value="Genomic_DNA"/>
</dbReference>
<dbReference type="OrthoDB" id="8421706at2"/>
<dbReference type="STRING" id="52.CMC5_035150"/>
<proteinExistence type="predicted"/>
<protein>
    <submittedName>
        <fullName evidence="1">Uncharacterized protein</fullName>
    </submittedName>
</protein>
<dbReference type="KEGG" id="ccro:CMC5_035150"/>
<name>A0A0K1EFK4_CHOCO</name>
<reference evidence="1 2" key="1">
    <citation type="submission" date="2015-07" db="EMBL/GenBank/DDBJ databases">
        <title>Genome analysis of myxobacterium Chondromyces crocatus Cm c5 reveals a high potential for natural compound synthesis and the genetic basis for the loss of fruiting body formation.</title>
        <authorList>
            <person name="Zaburannyi N."/>
            <person name="Bunk B."/>
            <person name="Maier J."/>
            <person name="Overmann J."/>
            <person name="Mueller R."/>
        </authorList>
    </citation>
    <scope>NUCLEOTIDE SEQUENCE [LARGE SCALE GENOMIC DNA]</scope>
    <source>
        <strain evidence="1 2">Cm c5</strain>
    </source>
</reference>
<keyword evidence="2" id="KW-1185">Reference proteome</keyword>
<evidence type="ECO:0000313" key="1">
    <source>
        <dbReference type="EMBL" id="AKT39368.1"/>
    </source>
</evidence>
<dbReference type="RefSeq" id="WP_156338667.1">
    <property type="nucleotide sequence ID" value="NZ_CP012159.1"/>
</dbReference>
<gene>
    <name evidence="1" type="ORF">CMC5_035150</name>
</gene>
<dbReference type="Proteomes" id="UP000067626">
    <property type="component" value="Chromosome"/>
</dbReference>
<dbReference type="AlphaFoldDB" id="A0A0K1EFK4"/>
<sequence length="101" mass="11000">MTTAPSQQVSCSLSAAQLKEQRAALIPGLLERADRVTDLVDGLRLDFAQRAGLLPELARLIEAEQRCCSFLRFQLLVEPSAGGVSFEITGPEGTREMLRAL</sequence>
<organism evidence="1 2">
    <name type="scientific">Chondromyces crocatus</name>
    <dbReference type="NCBI Taxonomy" id="52"/>
    <lineage>
        <taxon>Bacteria</taxon>
        <taxon>Pseudomonadati</taxon>
        <taxon>Myxococcota</taxon>
        <taxon>Polyangia</taxon>
        <taxon>Polyangiales</taxon>
        <taxon>Polyangiaceae</taxon>
        <taxon>Chondromyces</taxon>
    </lineage>
</organism>
<accession>A0A0K1EFK4</accession>